<feature type="region of interest" description="Disordered" evidence="1">
    <location>
        <begin position="481"/>
        <end position="509"/>
    </location>
</feature>
<evidence type="ECO:0000313" key="4">
    <source>
        <dbReference type="Proteomes" id="UP000305778"/>
    </source>
</evidence>
<protein>
    <recommendedName>
        <fullName evidence="5">CDP-Glycerol:Poly(Glycerophosphate) glycerophosphotransferase</fullName>
    </recommendedName>
</protein>
<name>A0A4U0RH82_9ACTN</name>
<feature type="transmembrane region" description="Helical" evidence="2">
    <location>
        <begin position="56"/>
        <end position="78"/>
    </location>
</feature>
<dbReference type="EMBL" id="SUMC01000220">
    <property type="protein sequence ID" value="TJZ94476.1"/>
    <property type="molecule type" value="Genomic_DNA"/>
</dbReference>
<dbReference type="InterPro" id="IPR043148">
    <property type="entry name" value="TagF_C"/>
</dbReference>
<keyword evidence="2" id="KW-1133">Transmembrane helix</keyword>
<dbReference type="Gene3D" id="3.40.50.12580">
    <property type="match status" value="1"/>
</dbReference>
<accession>A0A4U0RH82</accession>
<dbReference type="Proteomes" id="UP000305778">
    <property type="component" value="Unassembled WGS sequence"/>
</dbReference>
<sequence length="672" mass="72698">MSPLTAVGIVGLPLALLGLFVAAVVPNGWAFAAFAAASYLAEPPALRRIVGSMNPLGRVCVSVTAGSVVRGASALVLLARLGEAGTSTFVVVVFGFLALQVLRVGFAALLLFVWWCRRLPVVTRNVDLSVLRIPNAPPRNLMDLHRGPLALVDLPLIAGVAVAAVADLRWAVVGTGIALLAGLVTTGWLARHAWRIRHLANKGAVLRTVNEQLQAYAPEVLVYFSGAIESAYQLNGWLPTLDRLDRRVVVVLREREMLPRLDPTSRPVVCLPLGNDLTAFRLPSAHVALFVANAANNTHLLRQPDFRTAYLGHGDSDKPTSFNPFTKVYDEVWVAGPAGRERYARSRVGVADADVVEVGRPPLWPVDAAGAGPLSPMPTVLYAPTWEGFHGDPGAATSLIGMGPEIVRRLLERVPRVRLIYRPHPLTGTLNRRARTAHAEILTMIDQANASRDALPEFRRRAEDEQRERTAKAVQLPQLARRLEELRQPSGGRGDEAQAARDAGSPALPPGAAWESALAAWQDAYWAAEGWWRHRVATGSSPSLYDCFNHAELLIGDISGVVTDFLVTDKPYAVTNPAGLGAEQFRERYPAAAAGYLLGADPAELDEILDHLGKDGADPLADERRRVRSYLLGPFESDTLALFERALDSLLARAAAETGHEAPVVLSDKPKR</sequence>
<feature type="compositionally biased region" description="Basic and acidic residues" evidence="1">
    <location>
        <begin position="481"/>
        <end position="499"/>
    </location>
</feature>
<evidence type="ECO:0000313" key="3">
    <source>
        <dbReference type="EMBL" id="TJZ94476.1"/>
    </source>
</evidence>
<gene>
    <name evidence="3" type="ORF">FCI23_53625</name>
</gene>
<evidence type="ECO:0008006" key="5">
    <source>
        <dbReference type="Google" id="ProtNLM"/>
    </source>
</evidence>
<organism evidence="3 4">
    <name type="scientific">Actinacidiphila oryziradicis</name>
    <dbReference type="NCBI Taxonomy" id="2571141"/>
    <lineage>
        <taxon>Bacteria</taxon>
        <taxon>Bacillati</taxon>
        <taxon>Actinomycetota</taxon>
        <taxon>Actinomycetes</taxon>
        <taxon>Kitasatosporales</taxon>
        <taxon>Streptomycetaceae</taxon>
        <taxon>Actinacidiphila</taxon>
    </lineage>
</organism>
<dbReference type="AlphaFoldDB" id="A0A4U0RH82"/>
<reference evidence="3 4" key="1">
    <citation type="submission" date="2019-04" db="EMBL/GenBank/DDBJ databases">
        <title>Streptomyces oryziradicis sp. nov., a novel actinomycete isolated from rhizosphere soil of rice (Oryza sativa L.).</title>
        <authorList>
            <person name="Li C."/>
        </authorList>
    </citation>
    <scope>NUCLEOTIDE SEQUENCE [LARGE SCALE GENOMIC DNA]</scope>
    <source>
        <strain evidence="3 4">NEAU-C40</strain>
    </source>
</reference>
<keyword evidence="2" id="KW-0472">Membrane</keyword>
<feature type="transmembrane region" description="Helical" evidence="2">
    <location>
        <begin position="170"/>
        <end position="190"/>
    </location>
</feature>
<dbReference type="RefSeq" id="WP_136731441.1">
    <property type="nucleotide sequence ID" value="NZ_SUMC01000220.1"/>
</dbReference>
<evidence type="ECO:0000256" key="2">
    <source>
        <dbReference type="SAM" id="Phobius"/>
    </source>
</evidence>
<keyword evidence="4" id="KW-1185">Reference proteome</keyword>
<keyword evidence="2" id="KW-0812">Transmembrane</keyword>
<proteinExistence type="predicted"/>
<feature type="transmembrane region" description="Helical" evidence="2">
    <location>
        <begin position="90"/>
        <end position="115"/>
    </location>
</feature>
<comment type="caution">
    <text evidence="3">The sequence shown here is derived from an EMBL/GenBank/DDBJ whole genome shotgun (WGS) entry which is preliminary data.</text>
</comment>
<dbReference type="OrthoDB" id="7806295at2"/>
<evidence type="ECO:0000256" key="1">
    <source>
        <dbReference type="SAM" id="MobiDB-lite"/>
    </source>
</evidence>